<keyword evidence="4" id="KW-1185">Reference proteome</keyword>
<dbReference type="InterPro" id="IPR016047">
    <property type="entry name" value="M23ase_b-sheet_dom"/>
</dbReference>
<protein>
    <recommendedName>
        <fullName evidence="2">M23ase beta-sheet core domain-containing protein</fullName>
    </recommendedName>
</protein>
<dbReference type="Proteomes" id="UP001157017">
    <property type="component" value="Unassembled WGS sequence"/>
</dbReference>
<dbReference type="Gene3D" id="2.70.70.10">
    <property type="entry name" value="Glucose Permease (Domain IIA)"/>
    <property type="match status" value="1"/>
</dbReference>
<evidence type="ECO:0000313" key="4">
    <source>
        <dbReference type="Proteomes" id="UP001157017"/>
    </source>
</evidence>
<dbReference type="PANTHER" id="PTHR21666:SF270">
    <property type="entry name" value="MUREIN HYDROLASE ACTIVATOR ENVC"/>
    <property type="match status" value="1"/>
</dbReference>
<evidence type="ECO:0000256" key="1">
    <source>
        <dbReference type="SAM" id="MobiDB-lite"/>
    </source>
</evidence>
<evidence type="ECO:0000259" key="2">
    <source>
        <dbReference type="Pfam" id="PF01551"/>
    </source>
</evidence>
<evidence type="ECO:0000313" key="3">
    <source>
        <dbReference type="EMBL" id="GMA88191.1"/>
    </source>
</evidence>
<dbReference type="Pfam" id="PF01551">
    <property type="entry name" value="Peptidase_M23"/>
    <property type="match status" value="1"/>
</dbReference>
<comment type="caution">
    <text evidence="3">The sequence shown here is derived from an EMBL/GenBank/DDBJ whole genome shotgun (WGS) entry which is preliminary data.</text>
</comment>
<reference evidence="4" key="1">
    <citation type="journal article" date="2019" name="Int. J. Syst. Evol. Microbiol.">
        <title>The Global Catalogue of Microorganisms (GCM) 10K type strain sequencing project: providing services to taxonomists for standard genome sequencing and annotation.</title>
        <authorList>
            <consortium name="The Broad Institute Genomics Platform"/>
            <consortium name="The Broad Institute Genome Sequencing Center for Infectious Disease"/>
            <person name="Wu L."/>
            <person name="Ma J."/>
        </authorList>
    </citation>
    <scope>NUCLEOTIDE SEQUENCE [LARGE SCALE GENOMIC DNA]</scope>
    <source>
        <strain evidence="4">NBRC 108730</strain>
    </source>
</reference>
<name>A0ABQ6JND2_9ACTN</name>
<dbReference type="SUPFAM" id="SSF51261">
    <property type="entry name" value="Duplicated hybrid motif"/>
    <property type="match status" value="1"/>
</dbReference>
<dbReference type="InterPro" id="IPR011055">
    <property type="entry name" value="Dup_hybrid_motif"/>
</dbReference>
<feature type="region of interest" description="Disordered" evidence="1">
    <location>
        <begin position="46"/>
        <end position="85"/>
    </location>
</feature>
<dbReference type="EMBL" id="BSUZ01000001">
    <property type="protein sequence ID" value="GMA88191.1"/>
    <property type="molecule type" value="Genomic_DNA"/>
</dbReference>
<gene>
    <name evidence="3" type="ORF">GCM10025868_34410</name>
</gene>
<organism evidence="3 4">
    <name type="scientific">Angustibacter aerolatus</name>
    <dbReference type="NCBI Taxonomy" id="1162965"/>
    <lineage>
        <taxon>Bacteria</taxon>
        <taxon>Bacillati</taxon>
        <taxon>Actinomycetota</taxon>
        <taxon>Actinomycetes</taxon>
        <taxon>Kineosporiales</taxon>
        <taxon>Kineosporiaceae</taxon>
    </lineage>
</organism>
<dbReference type="PANTHER" id="PTHR21666">
    <property type="entry name" value="PEPTIDASE-RELATED"/>
    <property type="match status" value="1"/>
</dbReference>
<dbReference type="InterPro" id="IPR050570">
    <property type="entry name" value="Cell_wall_metabolism_enzyme"/>
</dbReference>
<dbReference type="CDD" id="cd12797">
    <property type="entry name" value="M23_peptidase"/>
    <property type="match status" value="1"/>
</dbReference>
<accession>A0ABQ6JND2</accession>
<feature type="domain" description="M23ase beta-sheet core" evidence="2">
    <location>
        <begin position="2"/>
        <end position="74"/>
    </location>
</feature>
<sequence>MVFAGQQSGYGNKVEIRHWDGTVSWYGHLSQIEVKVGQDVDAGEEIARSGNTGHSTGPHLHLEVHPGGKGPVNPRPWLADHGVRF</sequence>
<proteinExistence type="predicted"/>